<evidence type="ECO:0000259" key="1">
    <source>
        <dbReference type="Pfam" id="PF01408"/>
    </source>
</evidence>
<proteinExistence type="predicted"/>
<gene>
    <name evidence="3" type="ORF">BKA15_001176</name>
</gene>
<evidence type="ECO:0000259" key="2">
    <source>
        <dbReference type="Pfam" id="PF22725"/>
    </source>
</evidence>
<evidence type="ECO:0000313" key="3">
    <source>
        <dbReference type="EMBL" id="NYE69847.1"/>
    </source>
</evidence>
<name>A0A7Y9I416_9ACTN</name>
<accession>A0A7Y9I416</accession>
<dbReference type="PANTHER" id="PTHR43249">
    <property type="entry name" value="UDP-N-ACETYL-2-AMINO-2-DEOXY-D-GLUCURONATE OXIDASE"/>
    <property type="match status" value="1"/>
</dbReference>
<dbReference type="InterPro" id="IPR000683">
    <property type="entry name" value="Gfo/Idh/MocA-like_OxRdtase_N"/>
</dbReference>
<dbReference type="SUPFAM" id="SSF55347">
    <property type="entry name" value="Glyceraldehyde-3-phosphate dehydrogenase-like, C-terminal domain"/>
    <property type="match status" value="1"/>
</dbReference>
<dbReference type="Gene3D" id="3.40.50.720">
    <property type="entry name" value="NAD(P)-binding Rossmann-like Domain"/>
    <property type="match status" value="1"/>
</dbReference>
<comment type="caution">
    <text evidence="3">The sequence shown here is derived from an EMBL/GenBank/DDBJ whole genome shotgun (WGS) entry which is preliminary data.</text>
</comment>
<dbReference type="Proteomes" id="UP000569914">
    <property type="component" value="Unassembled WGS sequence"/>
</dbReference>
<dbReference type="SUPFAM" id="SSF51735">
    <property type="entry name" value="NAD(P)-binding Rossmann-fold domains"/>
    <property type="match status" value="1"/>
</dbReference>
<dbReference type="Pfam" id="PF22725">
    <property type="entry name" value="GFO_IDH_MocA_C3"/>
    <property type="match status" value="1"/>
</dbReference>
<keyword evidence="4" id="KW-1185">Reference proteome</keyword>
<dbReference type="GO" id="GO:0000166">
    <property type="term" value="F:nucleotide binding"/>
    <property type="evidence" value="ECO:0007669"/>
    <property type="project" value="InterPro"/>
</dbReference>
<dbReference type="InterPro" id="IPR055170">
    <property type="entry name" value="GFO_IDH_MocA-like_dom"/>
</dbReference>
<feature type="domain" description="GFO/IDH/MocA-like oxidoreductase" evidence="2">
    <location>
        <begin position="141"/>
        <end position="261"/>
    </location>
</feature>
<dbReference type="AlphaFoldDB" id="A0A7Y9I416"/>
<reference evidence="3 4" key="1">
    <citation type="submission" date="2020-07" db="EMBL/GenBank/DDBJ databases">
        <title>Sequencing the genomes of 1000 actinobacteria strains.</title>
        <authorList>
            <person name="Klenk H.-P."/>
        </authorList>
    </citation>
    <scope>NUCLEOTIDE SEQUENCE [LARGE SCALE GENOMIC DNA]</scope>
    <source>
        <strain evidence="3 4">DSM 22083</strain>
    </source>
</reference>
<dbReference type="InterPro" id="IPR036291">
    <property type="entry name" value="NAD(P)-bd_dom_sf"/>
</dbReference>
<sequence>MTATRMTSANRLGVGIVGLGSIGVTHAQALAAIAEAGDQPVSLVAYSGGNPGKAAEAGWPDAEQLSVDAVIKHPGISVIAVAGPSQVHGELTIAALEAGKHVLVEKPLTLLVGEAERIRRLAREQGRIVRMVAQRHYETEYAHVKQLIDAGDLGALRLAATQVHWWRDDDYYTAAAWRGSMAAGGGSVMNQGVHNIDLLRWLAGPVARVTAQYATLGHAIDAEDTTVATLSFRSGALGMISISTATPPGTPATVTLQFASGGIELGQGEVIRWDVPAARPAAGEEVRSGAADPANIGIAGHVTQWRQLIDALGSDPHEQPDLDDAVATVRLLCAIYAAAESGRAVNPDELS</sequence>
<protein>
    <submittedName>
        <fullName evidence="3">Putative dehydrogenase</fullName>
    </submittedName>
</protein>
<organism evidence="3 4">
    <name type="scientific">Microlunatus parietis</name>
    <dbReference type="NCBI Taxonomy" id="682979"/>
    <lineage>
        <taxon>Bacteria</taxon>
        <taxon>Bacillati</taxon>
        <taxon>Actinomycetota</taxon>
        <taxon>Actinomycetes</taxon>
        <taxon>Propionibacteriales</taxon>
        <taxon>Propionibacteriaceae</taxon>
        <taxon>Microlunatus</taxon>
    </lineage>
</organism>
<dbReference type="PANTHER" id="PTHR43249:SF1">
    <property type="entry name" value="D-GLUCOSIDE 3-DEHYDROGENASE"/>
    <property type="match status" value="1"/>
</dbReference>
<feature type="domain" description="Gfo/Idh/MocA-like oxidoreductase N-terminal" evidence="1">
    <location>
        <begin position="13"/>
        <end position="130"/>
    </location>
</feature>
<dbReference type="EMBL" id="JACCBU010000001">
    <property type="protein sequence ID" value="NYE69847.1"/>
    <property type="molecule type" value="Genomic_DNA"/>
</dbReference>
<dbReference type="Gene3D" id="3.30.360.10">
    <property type="entry name" value="Dihydrodipicolinate Reductase, domain 2"/>
    <property type="match status" value="1"/>
</dbReference>
<dbReference type="RefSeq" id="WP_218871088.1">
    <property type="nucleotide sequence ID" value="NZ_JACCBU010000001.1"/>
</dbReference>
<dbReference type="Pfam" id="PF01408">
    <property type="entry name" value="GFO_IDH_MocA"/>
    <property type="match status" value="1"/>
</dbReference>
<evidence type="ECO:0000313" key="4">
    <source>
        <dbReference type="Proteomes" id="UP000569914"/>
    </source>
</evidence>
<dbReference type="InterPro" id="IPR052515">
    <property type="entry name" value="Gfo/Idh/MocA_Oxidoreductase"/>
</dbReference>